<protein>
    <submittedName>
        <fullName evidence="5">GlxA family transcriptional regulator</fullName>
    </submittedName>
</protein>
<keyword evidence="1" id="KW-0805">Transcription regulation</keyword>
<dbReference type="Pfam" id="PF01965">
    <property type="entry name" value="DJ-1_PfpI"/>
    <property type="match status" value="1"/>
</dbReference>
<dbReference type="InterPro" id="IPR029062">
    <property type="entry name" value="Class_I_gatase-like"/>
</dbReference>
<dbReference type="PANTHER" id="PTHR43130:SF3">
    <property type="entry name" value="HTH-TYPE TRANSCRIPTIONAL REGULATOR RV1931C"/>
    <property type="match status" value="1"/>
</dbReference>
<evidence type="ECO:0000256" key="3">
    <source>
        <dbReference type="ARBA" id="ARBA00023163"/>
    </source>
</evidence>
<dbReference type="Gene3D" id="1.10.10.60">
    <property type="entry name" value="Homeodomain-like"/>
    <property type="match status" value="1"/>
</dbReference>
<name>A0A6N7L6B6_9ACTN</name>
<dbReference type="Proteomes" id="UP000450000">
    <property type="component" value="Unassembled WGS sequence"/>
</dbReference>
<accession>A0A6N7L6B6</accession>
<dbReference type="SUPFAM" id="SSF52317">
    <property type="entry name" value="Class I glutamine amidotransferase-like"/>
    <property type="match status" value="1"/>
</dbReference>
<keyword evidence="2" id="KW-0238">DNA-binding</keyword>
<dbReference type="InterPro" id="IPR018062">
    <property type="entry name" value="HTH_AraC-typ_CS"/>
</dbReference>
<dbReference type="InterPro" id="IPR002818">
    <property type="entry name" value="DJ-1/PfpI"/>
</dbReference>
<dbReference type="AlphaFoldDB" id="A0A6N7L6B6"/>
<evidence type="ECO:0000313" key="6">
    <source>
        <dbReference type="Proteomes" id="UP000450000"/>
    </source>
</evidence>
<dbReference type="GO" id="GO:0003700">
    <property type="term" value="F:DNA-binding transcription factor activity"/>
    <property type="evidence" value="ECO:0007669"/>
    <property type="project" value="InterPro"/>
</dbReference>
<evidence type="ECO:0000256" key="1">
    <source>
        <dbReference type="ARBA" id="ARBA00023015"/>
    </source>
</evidence>
<organism evidence="5 6">
    <name type="scientific">Streptomyces kaniharaensis</name>
    <dbReference type="NCBI Taxonomy" id="212423"/>
    <lineage>
        <taxon>Bacteria</taxon>
        <taxon>Bacillati</taxon>
        <taxon>Actinomycetota</taxon>
        <taxon>Actinomycetes</taxon>
        <taxon>Kitasatosporales</taxon>
        <taxon>Streptomycetaceae</taxon>
        <taxon>Streptomyces</taxon>
    </lineage>
</organism>
<sequence length="317" mass="33476">MRRVVVIGYPDAELLDIACPADVFDAATRWGADPAYQVELVSLGGRPVRTTCGLTLAAAALEQVTGPLDSVLVAGGLGHQAAAEDARVLTHLRRLAGLSRRVVSVCTGATVLAAAGLLDGRRATTHWMWAAELAAHYPTVQVDPAPLFVTDGNVHTSAGVTSALDLSLALVEQDHGPELARRVARSLVAYLQRPGNQAQVSVHLAAPPPKHPLVRDVCAHITANLATELNATTLARIAGVSPRHLTRLFTAQLGTTPARHVRVLRTEAAAQLLATTRLPLSAIARRCGLGTTETLRQAFADHYATTPSAYRQAALRG</sequence>
<dbReference type="Pfam" id="PF12833">
    <property type="entry name" value="HTH_18"/>
    <property type="match status" value="1"/>
</dbReference>
<proteinExistence type="predicted"/>
<dbReference type="InterPro" id="IPR018060">
    <property type="entry name" value="HTH_AraC"/>
</dbReference>
<dbReference type="InterPro" id="IPR052158">
    <property type="entry name" value="INH-QAR"/>
</dbReference>
<dbReference type="PANTHER" id="PTHR43130">
    <property type="entry name" value="ARAC-FAMILY TRANSCRIPTIONAL REGULATOR"/>
    <property type="match status" value="1"/>
</dbReference>
<reference evidence="5 6" key="1">
    <citation type="submission" date="2019-09" db="EMBL/GenBank/DDBJ databases">
        <title>Genome Sequences of Streptomyces kaniharaensis ATCC 21070.</title>
        <authorList>
            <person name="Zhu W."/>
            <person name="De Crecy-Lagard V."/>
            <person name="Richards N.G."/>
        </authorList>
    </citation>
    <scope>NUCLEOTIDE SEQUENCE [LARGE SCALE GENOMIC DNA]</scope>
    <source>
        <strain evidence="5 6">SF-557</strain>
    </source>
</reference>
<dbReference type="SMART" id="SM00342">
    <property type="entry name" value="HTH_ARAC"/>
    <property type="match status" value="1"/>
</dbReference>
<comment type="caution">
    <text evidence="5">The sequence shown here is derived from an EMBL/GenBank/DDBJ whole genome shotgun (WGS) entry which is preliminary data.</text>
</comment>
<evidence type="ECO:0000259" key="4">
    <source>
        <dbReference type="PROSITE" id="PS01124"/>
    </source>
</evidence>
<dbReference type="InterPro" id="IPR009057">
    <property type="entry name" value="Homeodomain-like_sf"/>
</dbReference>
<dbReference type="CDD" id="cd03137">
    <property type="entry name" value="GATase1_AraC_1"/>
    <property type="match status" value="1"/>
</dbReference>
<keyword evidence="6" id="KW-1185">Reference proteome</keyword>
<dbReference type="Gene3D" id="3.40.50.880">
    <property type="match status" value="1"/>
</dbReference>
<gene>
    <name evidence="5" type="ORF">F7Q99_39550</name>
</gene>
<dbReference type="GO" id="GO:0043565">
    <property type="term" value="F:sequence-specific DNA binding"/>
    <property type="evidence" value="ECO:0007669"/>
    <property type="project" value="InterPro"/>
</dbReference>
<evidence type="ECO:0000256" key="2">
    <source>
        <dbReference type="ARBA" id="ARBA00023125"/>
    </source>
</evidence>
<dbReference type="PROSITE" id="PS01124">
    <property type="entry name" value="HTH_ARAC_FAMILY_2"/>
    <property type="match status" value="1"/>
</dbReference>
<evidence type="ECO:0000313" key="5">
    <source>
        <dbReference type="EMBL" id="MQS18124.1"/>
    </source>
</evidence>
<dbReference type="PROSITE" id="PS00041">
    <property type="entry name" value="HTH_ARAC_FAMILY_1"/>
    <property type="match status" value="1"/>
</dbReference>
<dbReference type="EMBL" id="WBOF01000015">
    <property type="protein sequence ID" value="MQS18124.1"/>
    <property type="molecule type" value="Genomic_DNA"/>
</dbReference>
<feature type="domain" description="HTH araC/xylS-type" evidence="4">
    <location>
        <begin position="215"/>
        <end position="313"/>
    </location>
</feature>
<keyword evidence="3" id="KW-0804">Transcription</keyword>
<dbReference type="SUPFAM" id="SSF46689">
    <property type="entry name" value="Homeodomain-like"/>
    <property type="match status" value="2"/>
</dbReference>